<gene>
    <name evidence="2" type="ORF">RAG0_15989</name>
</gene>
<dbReference type="EMBL" id="FJUX01000151">
    <property type="protein sequence ID" value="CZT11990.1"/>
    <property type="molecule type" value="Genomic_DNA"/>
</dbReference>
<organism evidence="2 3">
    <name type="scientific">Rhynchosporium agropyri</name>
    <dbReference type="NCBI Taxonomy" id="914238"/>
    <lineage>
        <taxon>Eukaryota</taxon>
        <taxon>Fungi</taxon>
        <taxon>Dikarya</taxon>
        <taxon>Ascomycota</taxon>
        <taxon>Pezizomycotina</taxon>
        <taxon>Leotiomycetes</taxon>
        <taxon>Helotiales</taxon>
        <taxon>Ploettnerulaceae</taxon>
        <taxon>Rhynchosporium</taxon>
    </lineage>
</organism>
<feature type="compositionally biased region" description="Low complexity" evidence="1">
    <location>
        <begin position="478"/>
        <end position="488"/>
    </location>
</feature>
<evidence type="ECO:0000256" key="1">
    <source>
        <dbReference type="SAM" id="MobiDB-lite"/>
    </source>
</evidence>
<evidence type="ECO:0000313" key="3">
    <source>
        <dbReference type="Proteomes" id="UP000178912"/>
    </source>
</evidence>
<keyword evidence="3" id="KW-1185">Reference proteome</keyword>
<name>A0A1E1LND3_9HELO</name>
<sequence>MKNAVTATATAQTPTLPLIARLYKSISIMLISSSGQRARAYWEVACLPPAADTALFSSPIAAKAIATPRTKPPRQPVIDLTTSPVAILSRPSVIDLTTADQLEEVEEAESRRLEQLSSNYYAADHEFEADETIPWLIATEWPKQFASRPLDLISRFAKHPETVAVADASHDYLIGSFRGVELRSTGKDEWQLQQISQIFTSVLDHGIQTLQETPYQIRCWLKSYNPHEFFPRPFKQLQKPGTRHRYQRQWQCFLCFSFRAWRLEPALRERLFGPALDFTPYNTQMQQIWDLLDPADQTPLPLPLQGELVLHHQSQQAYAFLNKHDQPYSTQHLSEAIARSSQEHCGQRLTTASYRQVVAAIAKRHIKELVTTATATDDPAFTSIAHQFGHQPQVLDTGYGLDRSYPAKLQPELIAQYKRVSACWHQWLQLADLRDLSRNADRAAVAVVVADTIMPREPLKELSDQAYGTKKRNAEALSGSSNSTSSNRSTKRLLWNQVPCVIKQKVVATSSSNLQGSSSSSGSGSDDPSALIKAEVREWLAKEEVKRPNIEAGLKIQLEINRLIKLEIQEEEELDN</sequence>
<dbReference type="OrthoDB" id="4845846at2759"/>
<accession>A0A1E1LND3</accession>
<reference evidence="3" key="1">
    <citation type="submission" date="2016-03" db="EMBL/GenBank/DDBJ databases">
        <authorList>
            <person name="Guldener U."/>
        </authorList>
    </citation>
    <scope>NUCLEOTIDE SEQUENCE [LARGE SCALE GENOMIC DNA]</scope>
    <source>
        <strain evidence="3">04CH-RAC-A.6.1</strain>
    </source>
</reference>
<feature type="region of interest" description="Disordered" evidence="1">
    <location>
        <begin position="461"/>
        <end position="490"/>
    </location>
</feature>
<proteinExistence type="predicted"/>
<dbReference type="Proteomes" id="UP000178912">
    <property type="component" value="Unassembled WGS sequence"/>
</dbReference>
<dbReference type="AlphaFoldDB" id="A0A1E1LND3"/>
<evidence type="ECO:0000313" key="2">
    <source>
        <dbReference type="EMBL" id="CZT11990.1"/>
    </source>
</evidence>
<protein>
    <submittedName>
        <fullName evidence="2">Uncharacterized protein</fullName>
    </submittedName>
</protein>